<evidence type="ECO:0000256" key="5">
    <source>
        <dbReference type="ARBA" id="ARBA00022694"/>
    </source>
</evidence>
<dbReference type="SUPFAM" id="SSF53335">
    <property type="entry name" value="S-adenosyl-L-methionine-dependent methyltransferases"/>
    <property type="match status" value="1"/>
</dbReference>
<dbReference type="PANTHER" id="PTHR23245">
    <property type="entry name" value="TRNA METHYLTRANSFERASE"/>
    <property type="match status" value="1"/>
</dbReference>
<dbReference type="InterPro" id="IPR056744">
    <property type="entry name" value="TRM5/TYW2-like_N"/>
</dbReference>
<dbReference type="GO" id="GO:0102522">
    <property type="term" value="F:tRNA 4-demethylwyosine alpha-amino-alpha-carboxypropyltransferase activity"/>
    <property type="evidence" value="ECO:0007669"/>
    <property type="project" value="UniProtKB-EC"/>
</dbReference>
<evidence type="ECO:0000256" key="3">
    <source>
        <dbReference type="ARBA" id="ARBA00022679"/>
    </source>
</evidence>
<dbReference type="Proteomes" id="UP001140206">
    <property type="component" value="Chromosome 1"/>
</dbReference>
<dbReference type="PANTHER" id="PTHR23245:SF25">
    <property type="entry name" value="TRNA WYBUTOSINE-SYNTHESIZING PROTEIN 2 HOMOLOG"/>
    <property type="match status" value="1"/>
</dbReference>
<dbReference type="GO" id="GO:0005737">
    <property type="term" value="C:cytoplasm"/>
    <property type="evidence" value="ECO:0007669"/>
    <property type="project" value="TreeGrafter"/>
</dbReference>
<dbReference type="AlphaFoldDB" id="A0AAV8H930"/>
<dbReference type="GO" id="GO:0030488">
    <property type="term" value="P:tRNA methylation"/>
    <property type="evidence" value="ECO:0007669"/>
    <property type="project" value="TreeGrafter"/>
</dbReference>
<organism evidence="10 11">
    <name type="scientific">Rhynchospora pubera</name>
    <dbReference type="NCBI Taxonomy" id="906938"/>
    <lineage>
        <taxon>Eukaryota</taxon>
        <taxon>Viridiplantae</taxon>
        <taxon>Streptophyta</taxon>
        <taxon>Embryophyta</taxon>
        <taxon>Tracheophyta</taxon>
        <taxon>Spermatophyta</taxon>
        <taxon>Magnoliopsida</taxon>
        <taxon>Liliopsida</taxon>
        <taxon>Poales</taxon>
        <taxon>Cyperaceae</taxon>
        <taxon>Cyperoideae</taxon>
        <taxon>Rhynchosporeae</taxon>
        <taxon>Rhynchospora</taxon>
    </lineage>
</organism>
<comment type="catalytic activity">
    <reaction evidence="7">
        <text>4-demethylwyosine(37) in tRNA(Phe) + S-adenosyl-L-methionine = 4-demethyl-7-[(3S)-3-amino-3-carboxypropyl]wyosine(37) in tRNA(Phe) + S-methyl-5'-thioadenosine + H(+)</text>
        <dbReference type="Rhea" id="RHEA:36355"/>
        <dbReference type="Rhea" id="RHEA-COMP:10164"/>
        <dbReference type="Rhea" id="RHEA-COMP:10378"/>
        <dbReference type="ChEBI" id="CHEBI:15378"/>
        <dbReference type="ChEBI" id="CHEBI:17509"/>
        <dbReference type="ChEBI" id="CHEBI:59789"/>
        <dbReference type="ChEBI" id="CHEBI:64315"/>
        <dbReference type="ChEBI" id="CHEBI:73550"/>
        <dbReference type="EC" id="2.5.1.114"/>
    </reaction>
</comment>
<keyword evidence="5" id="KW-0819">tRNA processing</keyword>
<dbReference type="Pfam" id="PF24681">
    <property type="entry name" value="Kelch_KLHDC2_KLHL20_DRC7"/>
    <property type="match status" value="1"/>
</dbReference>
<dbReference type="InterPro" id="IPR030382">
    <property type="entry name" value="MeTrfase_TRM5/TYW2"/>
</dbReference>
<comment type="catalytic activity">
    <reaction evidence="6">
        <text>4-demethyl-7-[(3S)-3-amino-3-carboxypropyl]wyosine(37) in tRNA(Phe) + S-adenosyl-L-methionine = 7-[(3S)-3-amino-3-carboxypropyl]wyosine(37) in tRNA(Phe) + S-adenosyl-L-homocysteine + H(+)</text>
        <dbReference type="Rhea" id="RHEA:36635"/>
        <dbReference type="Rhea" id="RHEA-COMP:10378"/>
        <dbReference type="Rhea" id="RHEA-COMP:10379"/>
        <dbReference type="ChEBI" id="CHEBI:15378"/>
        <dbReference type="ChEBI" id="CHEBI:57856"/>
        <dbReference type="ChEBI" id="CHEBI:59789"/>
        <dbReference type="ChEBI" id="CHEBI:73543"/>
        <dbReference type="ChEBI" id="CHEBI:73550"/>
        <dbReference type="EC" id="2.1.1.282"/>
    </reaction>
</comment>
<dbReference type="InterPro" id="IPR015915">
    <property type="entry name" value="Kelch-typ_b-propeller"/>
</dbReference>
<dbReference type="Pfam" id="PF25133">
    <property type="entry name" value="TYW2_N_2"/>
    <property type="match status" value="1"/>
</dbReference>
<dbReference type="InterPro" id="IPR036602">
    <property type="entry name" value="tRNA_yW-synthesising-like_sf"/>
</dbReference>
<evidence type="ECO:0000313" key="10">
    <source>
        <dbReference type="EMBL" id="KAJ4813189.1"/>
    </source>
</evidence>
<evidence type="ECO:0000256" key="8">
    <source>
        <dbReference type="SAM" id="MobiDB-lite"/>
    </source>
</evidence>
<dbReference type="SUPFAM" id="SSF111278">
    <property type="entry name" value="SSo0622-like"/>
    <property type="match status" value="1"/>
</dbReference>
<dbReference type="FunFam" id="3.40.50.150:FF:000131">
    <property type="entry name" value="tRNA wybutosine-synthesizing protein 2/3/4"/>
    <property type="match status" value="1"/>
</dbReference>
<dbReference type="Gene3D" id="3.30.300.110">
    <property type="entry name" value="Met-10+ protein-like domains"/>
    <property type="match status" value="1"/>
</dbReference>
<evidence type="ECO:0000256" key="1">
    <source>
        <dbReference type="ARBA" id="ARBA00004797"/>
    </source>
</evidence>
<keyword evidence="3" id="KW-0808">Transferase</keyword>
<feature type="region of interest" description="Disordered" evidence="8">
    <location>
        <begin position="217"/>
        <end position="250"/>
    </location>
</feature>
<feature type="domain" description="SAM-dependent methyltransferase TRM5/TYW2-type" evidence="9">
    <location>
        <begin position="727"/>
        <end position="986"/>
    </location>
</feature>
<feature type="compositionally biased region" description="Polar residues" evidence="8">
    <location>
        <begin position="234"/>
        <end position="247"/>
    </location>
</feature>
<gene>
    <name evidence="10" type="ORF">LUZ62_025755</name>
</gene>
<dbReference type="GO" id="GO:0031591">
    <property type="term" value="P:wybutosine biosynthetic process"/>
    <property type="evidence" value="ECO:0007669"/>
    <property type="project" value="TreeGrafter"/>
</dbReference>
<keyword evidence="4" id="KW-0949">S-adenosyl-L-methionine</keyword>
<evidence type="ECO:0000259" key="9">
    <source>
        <dbReference type="PROSITE" id="PS51684"/>
    </source>
</evidence>
<name>A0AAV8H930_9POAL</name>
<evidence type="ECO:0000313" key="11">
    <source>
        <dbReference type="Proteomes" id="UP001140206"/>
    </source>
</evidence>
<comment type="pathway">
    <text evidence="1">tRNA modification; wybutosine-tRNA(Phe) biosynthesis.</text>
</comment>
<sequence>MDTFAQRKAAAMAELASPAPDKSPKGGVDAPIIPLLDLLNSHPSFFTTSSCSGRISILLSNPDPSTDQVHNQEKKKKKKAGGGRWLFVSHEKAEPETVLKLLFGDLKDEDVGFEAVLRFEPMIVAVDCRDLDAACQLVGVAISSGFRESGITSVQKRVMVAIRCSIRMEVPLGQVGNLLVPDEYVSYLIGIANRKMEANKQRTDSFLHALQEKLASVSEEQNPSEQDDSHIAPTRNSAASPVPNGNNGLKLDDSNIELGCICEEEEKEDKIAKSLNSNTSKESLQNQNNSLSASVLNVTGEQIEKIFLWGQSACVYSDNKVLIFGGFGGIGRHSRRNYSLILDASSGLLTTLDVARPPLERMGHSVSLVGDDVYVIGGRAGPLEILNDMWVLKKNANEWVQLECSGNMFKPRHRHAAAVVGSNIYVFGGLCDEEIYPCMNVLDTKSMHWKQIKGSGKLPGPCHSHAMVAHGFQLFLFGGHNGHKPLGDLYSFDTASLNWKREIISGKPPFARFSHSIFAYKNYIGILGGCPFRQQEHQKLALLDLNRRRWVYAKIDSVGKRNMWVRSSAVVIDDKLVLVGGGASCYAFGTYFSPPMKLNLNFLKTSDGANSDTSYVFQVEKEYAKQIKDVLKSSGWLDLNRKVKVTQNGRHVLFPVNGVFCEFFFSEKVNGEKEFLVSCGGSLERDELSVNRKGPKSPQNLMRELVKPLLERSGMPSEFLEQLPTRWEQLGDMVVLPKNSFRDPQWDIIAKELWPIVAHSLGTRRLARQGSVMPTGTRDSGLELLIGSDGWVTHHENGISYSLDTTKCMFSWGNRSEKLRMAALNCTDEVIVDLFAGIGYFVLPFLVKAHAKLVYACEWNPNALTALRRNLVDNSVADQCIVLEGDNRITAPKGVADRVCLGLLPSSEGSWITGVRALRVEGGTLHVHGNVNDSEESKWPDYVVQSITTISQNEGLSWQVNVTHVERVKWYGPHILHLVVDVKCQQI</sequence>
<dbReference type="SUPFAM" id="SSF117281">
    <property type="entry name" value="Kelch motif"/>
    <property type="match status" value="1"/>
</dbReference>
<dbReference type="Pfam" id="PF02475">
    <property type="entry name" value="TRM5-TYW2_MTfase"/>
    <property type="match status" value="1"/>
</dbReference>
<reference evidence="10" key="1">
    <citation type="submission" date="2022-08" db="EMBL/GenBank/DDBJ databases">
        <authorList>
            <person name="Marques A."/>
        </authorList>
    </citation>
    <scope>NUCLEOTIDE SEQUENCE</scope>
    <source>
        <strain evidence="10">RhyPub2mFocal</strain>
        <tissue evidence="10">Leaves</tissue>
    </source>
</reference>
<dbReference type="Pfam" id="PF02676">
    <property type="entry name" value="TYW3"/>
    <property type="match status" value="1"/>
</dbReference>
<proteinExistence type="predicted"/>
<dbReference type="InterPro" id="IPR056743">
    <property type="entry name" value="TRM5-TYW2-like_MTfase"/>
</dbReference>
<dbReference type="CDD" id="cd02440">
    <property type="entry name" value="AdoMet_MTases"/>
    <property type="match status" value="1"/>
</dbReference>
<dbReference type="PROSITE" id="PS51684">
    <property type="entry name" value="SAM_MT_TRM5_TYW2"/>
    <property type="match status" value="1"/>
</dbReference>
<evidence type="ECO:0000256" key="4">
    <source>
        <dbReference type="ARBA" id="ARBA00022691"/>
    </source>
</evidence>
<dbReference type="Gene3D" id="3.30.1960.10">
    <property type="entry name" value="tRNA wybutosine-synthesizing-like"/>
    <property type="match status" value="1"/>
</dbReference>
<keyword evidence="11" id="KW-1185">Reference proteome</keyword>
<comment type="caution">
    <text evidence="10">The sequence shown here is derived from an EMBL/GenBank/DDBJ whole genome shotgun (WGS) entry which is preliminary data.</text>
</comment>
<keyword evidence="2" id="KW-0489">Methyltransferase</keyword>
<dbReference type="InterPro" id="IPR029063">
    <property type="entry name" value="SAM-dependent_MTases_sf"/>
</dbReference>
<evidence type="ECO:0000256" key="7">
    <source>
        <dbReference type="ARBA" id="ARBA00049400"/>
    </source>
</evidence>
<dbReference type="Gene3D" id="2.120.10.80">
    <property type="entry name" value="Kelch-type beta propeller"/>
    <property type="match status" value="2"/>
</dbReference>
<dbReference type="Gene3D" id="3.40.50.150">
    <property type="entry name" value="Vaccinia Virus protein VP39"/>
    <property type="match status" value="1"/>
</dbReference>
<protein>
    <submittedName>
        <fullName evidence="10">tRNA wybutosine-synthesizing protein 2/3/4</fullName>
    </submittedName>
</protein>
<accession>A0AAV8H930</accession>
<dbReference type="GO" id="GO:0008175">
    <property type="term" value="F:tRNA methyltransferase activity"/>
    <property type="evidence" value="ECO:0007669"/>
    <property type="project" value="TreeGrafter"/>
</dbReference>
<evidence type="ECO:0000256" key="2">
    <source>
        <dbReference type="ARBA" id="ARBA00022603"/>
    </source>
</evidence>
<evidence type="ECO:0000256" key="6">
    <source>
        <dbReference type="ARBA" id="ARBA00049202"/>
    </source>
</evidence>
<dbReference type="EMBL" id="JAMFTS010000001">
    <property type="protein sequence ID" value="KAJ4813189.1"/>
    <property type="molecule type" value="Genomic_DNA"/>
</dbReference>
<dbReference type="InterPro" id="IPR003827">
    <property type="entry name" value="tRNA_yW-synthesising"/>
</dbReference>